<dbReference type="InterPro" id="IPR036844">
    <property type="entry name" value="Hint_dom_sf"/>
</dbReference>
<dbReference type="EC" id="3.1.-.-" evidence="3"/>
<dbReference type="Gene3D" id="3.40.570.10">
    <property type="entry name" value="Extracellular Endonuclease, subunit A"/>
    <property type="match status" value="1"/>
</dbReference>
<evidence type="ECO:0000313" key="3">
    <source>
        <dbReference type="EMBL" id="QDV88493.1"/>
    </source>
</evidence>
<dbReference type="Pfam" id="PF13930">
    <property type="entry name" value="Endonuclea_NS_2"/>
    <property type="match status" value="1"/>
</dbReference>
<dbReference type="InterPro" id="IPR030934">
    <property type="entry name" value="Intein_C"/>
</dbReference>
<proteinExistence type="predicted"/>
<organism evidence="3 4">
    <name type="scientific">Stieleria magnilauensis</name>
    <dbReference type="NCBI Taxonomy" id="2527963"/>
    <lineage>
        <taxon>Bacteria</taxon>
        <taxon>Pseudomonadati</taxon>
        <taxon>Planctomycetota</taxon>
        <taxon>Planctomycetia</taxon>
        <taxon>Pirellulales</taxon>
        <taxon>Pirellulaceae</taxon>
        <taxon>Stieleria</taxon>
    </lineage>
</organism>
<dbReference type="EMBL" id="CP036432">
    <property type="protein sequence ID" value="QDV88493.1"/>
    <property type="molecule type" value="Genomic_DNA"/>
</dbReference>
<protein>
    <submittedName>
        <fullName evidence="3">Deoxyribonuclease RhsA</fullName>
        <ecNumber evidence="3">3.1.-.-</ecNumber>
    </submittedName>
</protein>
<accession>A0ABX5Y2I4</accession>
<dbReference type="InterPro" id="IPR044929">
    <property type="entry name" value="DNA/RNA_non-sp_Endonuclease_sf"/>
</dbReference>
<evidence type="ECO:0000313" key="4">
    <source>
        <dbReference type="Proteomes" id="UP000318081"/>
    </source>
</evidence>
<dbReference type="Pfam" id="PF07591">
    <property type="entry name" value="PT-HINT"/>
    <property type="match status" value="1"/>
</dbReference>
<keyword evidence="1" id="KW-0472">Membrane</keyword>
<feature type="domain" description="Type VII secretion system protein EssD-like" evidence="2">
    <location>
        <begin position="390"/>
        <end position="465"/>
    </location>
</feature>
<keyword evidence="1" id="KW-0812">Transmembrane</keyword>
<evidence type="ECO:0000259" key="2">
    <source>
        <dbReference type="Pfam" id="PF13930"/>
    </source>
</evidence>
<name>A0ABX5Y2I4_9BACT</name>
<keyword evidence="1" id="KW-1133">Transmembrane helix</keyword>
<keyword evidence="4" id="KW-1185">Reference proteome</keyword>
<keyword evidence="3" id="KW-0378">Hydrolase</keyword>
<dbReference type="Proteomes" id="UP000318081">
    <property type="component" value="Chromosome"/>
</dbReference>
<gene>
    <name evidence="3" type="primary">rhsA_2</name>
    <name evidence="3" type="ORF">TBK1r_75260</name>
</gene>
<dbReference type="Gene3D" id="2.170.16.10">
    <property type="entry name" value="Hedgehog/Intein (Hint) domain"/>
    <property type="match status" value="1"/>
</dbReference>
<reference evidence="3 4" key="1">
    <citation type="submission" date="2019-02" db="EMBL/GenBank/DDBJ databases">
        <title>Deep-cultivation of Planctomycetes and their phenomic and genomic characterization uncovers novel biology.</title>
        <authorList>
            <person name="Wiegand S."/>
            <person name="Jogler M."/>
            <person name="Boedeker C."/>
            <person name="Pinto D."/>
            <person name="Vollmers J."/>
            <person name="Rivas-Marin E."/>
            <person name="Kohn T."/>
            <person name="Peeters S.H."/>
            <person name="Heuer A."/>
            <person name="Rast P."/>
            <person name="Oberbeckmann S."/>
            <person name="Bunk B."/>
            <person name="Jeske O."/>
            <person name="Meyerdierks A."/>
            <person name="Storesund J.E."/>
            <person name="Kallscheuer N."/>
            <person name="Luecker S."/>
            <person name="Lage O.M."/>
            <person name="Pohl T."/>
            <person name="Merkel B.J."/>
            <person name="Hornburger P."/>
            <person name="Mueller R.-W."/>
            <person name="Bruemmer F."/>
            <person name="Labrenz M."/>
            <person name="Spormann A.M."/>
            <person name="Op den Camp H."/>
            <person name="Overmann J."/>
            <person name="Amann R."/>
            <person name="Jetten M.S.M."/>
            <person name="Mascher T."/>
            <person name="Medema M.H."/>
            <person name="Devos D.P."/>
            <person name="Kaster A.-K."/>
            <person name="Ovreas L."/>
            <person name="Rohde M."/>
            <person name="Galperin M.Y."/>
            <person name="Jogler C."/>
        </authorList>
    </citation>
    <scope>NUCLEOTIDE SEQUENCE [LARGE SCALE GENOMIC DNA]</scope>
    <source>
        <strain evidence="3 4">TBK1r</strain>
    </source>
</reference>
<sequence length="477" mass="51905">MSALKTPAKSSGRVVVAYSILVIGLTLSARLIFGGALFPQSSPVSVERADQSTMLASLESTRSTHAAASTRRIESIRVGERVLAENPEIAPEERARWQEPDWQDWLHLTLQMLLPTDQEDADPPILDIEILRPEQWVLDQLGVIVAQRDDVAVVGEDESFEFADSETALVPYSPLRPTYRYVAEMYAIAEVANAEVLGLTVDIDLPEMGAVGTAMVSAIQPCPPVKSSAGQVVTATFAHPPTRQVLDVVFEGESDAIGVTDNHLFWSEDRQAFVAIGQMESGERVVTFHGDTKRIESRLPRPGPQLVYNLEVYGEHVYFVGQQGLLVHNAYSRGTGGADGSDGPANVRIRTGPMGELRSAFAKIEPGNIGQGTVTNASSRAFVRRLGNATDDAGHAVGQNLGGLGGVRGRNVFPQAPNVNRGVFNQFEQQIVRRVNAGDNVFVRVVPKYHIGDTRPFEVLYQARINGRTISRTFANP</sequence>
<feature type="transmembrane region" description="Helical" evidence="1">
    <location>
        <begin position="12"/>
        <end position="38"/>
    </location>
</feature>
<dbReference type="RefSeq" id="WP_419580722.1">
    <property type="nucleotide sequence ID" value="NZ_CP036432.1"/>
</dbReference>
<dbReference type="InterPro" id="IPR044927">
    <property type="entry name" value="Endonuclea_NS_2"/>
</dbReference>
<dbReference type="GO" id="GO:0016787">
    <property type="term" value="F:hydrolase activity"/>
    <property type="evidence" value="ECO:0007669"/>
    <property type="project" value="UniProtKB-KW"/>
</dbReference>
<dbReference type="PROSITE" id="PS50818">
    <property type="entry name" value="INTEIN_C_TER"/>
    <property type="match status" value="1"/>
</dbReference>
<evidence type="ECO:0000256" key="1">
    <source>
        <dbReference type="SAM" id="Phobius"/>
    </source>
</evidence>
<dbReference type="SUPFAM" id="SSF51294">
    <property type="entry name" value="Hedgehog/intein (Hint) domain"/>
    <property type="match status" value="1"/>
</dbReference>